<sequence>MGRITLLVAALLLVMPSASAHQPVAITSAHTSAKAGPIMVDGTISFAMRVDFTRANQERGFRISLKEDELLNFEYLIIDRAPENRLATSKLPVVTITAPDGTKQVIKFTERTKFYERYGRTNYLFLSRFSQTAKAGIYEFSIRSKGRAGITVSTGSKEEPGEVYQPAICPPKQIANETEITNAQAATLIGMKKQNAISCIQSLGGITRVAEEDGQFFPLTRDYRTDRVDLFITKGVITKVSVG</sequence>
<organism evidence="1">
    <name type="scientific">freshwater metagenome</name>
    <dbReference type="NCBI Taxonomy" id="449393"/>
    <lineage>
        <taxon>unclassified sequences</taxon>
        <taxon>metagenomes</taxon>
        <taxon>ecological metagenomes</taxon>
    </lineage>
</organism>
<accession>A0A6J6ZLX5</accession>
<protein>
    <submittedName>
        <fullName evidence="1">Unannotated protein</fullName>
    </submittedName>
</protein>
<reference evidence="1" key="1">
    <citation type="submission" date="2020-05" db="EMBL/GenBank/DDBJ databases">
        <authorList>
            <person name="Chiriac C."/>
            <person name="Salcher M."/>
            <person name="Ghai R."/>
            <person name="Kavagutti S V."/>
        </authorList>
    </citation>
    <scope>NUCLEOTIDE SEQUENCE</scope>
</reference>
<gene>
    <name evidence="1" type="ORF">UFOPK3162_00569</name>
</gene>
<name>A0A6J6ZLX5_9ZZZZ</name>
<dbReference type="AlphaFoldDB" id="A0A6J6ZLX5"/>
<proteinExistence type="predicted"/>
<dbReference type="EMBL" id="CAFABB010000099">
    <property type="protein sequence ID" value="CAB4822640.1"/>
    <property type="molecule type" value="Genomic_DNA"/>
</dbReference>
<evidence type="ECO:0000313" key="1">
    <source>
        <dbReference type="EMBL" id="CAB4822640.1"/>
    </source>
</evidence>